<reference evidence="2" key="1">
    <citation type="submission" date="2020-01" db="EMBL/GenBank/DDBJ databases">
        <authorList>
            <person name="Meier V. D."/>
            <person name="Meier V D."/>
        </authorList>
    </citation>
    <scope>NUCLEOTIDE SEQUENCE</scope>
    <source>
        <strain evidence="2">HLG_WM_MAG_09</strain>
    </source>
</reference>
<dbReference type="InterPro" id="IPR024983">
    <property type="entry name" value="CHAT_dom"/>
</dbReference>
<dbReference type="AlphaFoldDB" id="A0A6S6T1V1"/>
<dbReference type="InterPro" id="IPR019734">
    <property type="entry name" value="TPR_rpt"/>
</dbReference>
<dbReference type="InterPro" id="IPR011990">
    <property type="entry name" value="TPR-like_helical_dom_sf"/>
</dbReference>
<dbReference type="Gene3D" id="3.40.50.300">
    <property type="entry name" value="P-loop containing nucleotide triphosphate hydrolases"/>
    <property type="match status" value="1"/>
</dbReference>
<accession>A0A6S6T1V1</accession>
<dbReference type="EMBL" id="CACVAT010000154">
    <property type="protein sequence ID" value="CAA6810667.1"/>
    <property type="molecule type" value="Genomic_DNA"/>
</dbReference>
<dbReference type="SUPFAM" id="SSF52540">
    <property type="entry name" value="P-loop containing nucleoside triphosphate hydrolases"/>
    <property type="match status" value="1"/>
</dbReference>
<dbReference type="Gene3D" id="1.25.40.10">
    <property type="entry name" value="Tetratricopeptide repeat domain"/>
    <property type="match status" value="1"/>
</dbReference>
<evidence type="ECO:0000259" key="1">
    <source>
        <dbReference type="Pfam" id="PF12770"/>
    </source>
</evidence>
<proteinExistence type="predicted"/>
<sequence>MESQLQIKHIGYQDDQPQFQVIRQSDMKVSDTIVLPSPTTFPVEGRPEHNLQNDLRWYLEKFLELPLGGYLHTAEQIQSALEHWGESCFNALFQGRSRDWFQDARRNGLKNLRIKIASEDPRILAWPWETLIDPEGGTLAHHCRIERQLNQMHDPLALPDNLPTDRINILLVIARPYGDSDVGFHALSRRMVELSRDQNVPVHIDVLRPPTFEQLRQTLYDKPGFYHIVHFDGHGGYGEAGHPVDSSDVFKGTQGMLIFEDDQGEPNEVEAAVLSTLMAEYQIPIMVLNACQSAMIDEQADDAFASVAASLLRAGIRSVVAMGYNLYVSGAQEFVPAFYQRLLRSGNVGEATRAGRQAMLAQAKRVCMLGEHELQDWLVPVLYQQDFPGEERVLPEPVTLTQEQRFVLPTGEESTDTLPDEVLRLGDYGLIGRGQAIHALEKALRQPAAGMLVHGMAGVGKTTLAKGFVHWLSDTGGLDETLPHSGVFWFGFDGIHSVEYVLNQILEPTYGLNALAAPLEQKYEAVLRALRDNWFLLIWDNFESVSGITGTEVSPLLGDDDRGMLKRLLADLQGGKTKVLITSRSPERWLNQVECYRLPPLDGLRGEEIWAYCNAVVSGLGLSVKRDDEDFKKLIEELDGNPLAIRAILLRLPDYSAKALLENLKEQFVGAEGDESTKRIMAALAVFDRDLREEWEPILQLIGLHQKVVRYNYLKGMLQQTIISFEEVVICLEVLQNSGVLHGLSGDTYKIHPAVHFYLQQKHPASTKIQNNYVEIMAIIADQVKQNNFLKQFEVFKENERNFHFALTLAKKNDDDSSIVALIQALAFFAQECFEFEEALGLFKELGGYALSRSDDDLLCIATYNVGTIYELKNENHLALDSYKAGITLTNNIEERSFFFHQIGLVNQKLENYQSAKFNYKKSLVFKRRNNDCKGFSMTMHQLASLEQSNSNEKQAEFFYEKALEIKKNRIRGSKIGQEHRIITL</sequence>
<dbReference type="SUPFAM" id="SSF48452">
    <property type="entry name" value="TPR-like"/>
    <property type="match status" value="1"/>
</dbReference>
<protein>
    <submittedName>
        <fullName evidence="2">TPR repeat:TPR repeat</fullName>
    </submittedName>
</protein>
<dbReference type="Pfam" id="PF12770">
    <property type="entry name" value="CHAT"/>
    <property type="match status" value="1"/>
</dbReference>
<feature type="domain" description="CHAT" evidence="1">
    <location>
        <begin position="108"/>
        <end position="377"/>
    </location>
</feature>
<dbReference type="SMART" id="SM00028">
    <property type="entry name" value="TPR"/>
    <property type="match status" value="3"/>
</dbReference>
<gene>
    <name evidence="2" type="ORF">HELGO_WM32884</name>
</gene>
<organism evidence="2">
    <name type="scientific">uncultured Thiotrichaceae bacterium</name>
    <dbReference type="NCBI Taxonomy" id="298394"/>
    <lineage>
        <taxon>Bacteria</taxon>
        <taxon>Pseudomonadati</taxon>
        <taxon>Pseudomonadota</taxon>
        <taxon>Gammaproteobacteria</taxon>
        <taxon>Thiotrichales</taxon>
        <taxon>Thiotrichaceae</taxon>
        <taxon>environmental samples</taxon>
    </lineage>
</organism>
<dbReference type="PANTHER" id="PTHR47691">
    <property type="entry name" value="REGULATOR-RELATED"/>
    <property type="match status" value="1"/>
</dbReference>
<dbReference type="PANTHER" id="PTHR47691:SF3">
    <property type="entry name" value="HTH-TYPE TRANSCRIPTIONAL REGULATOR RV0890C-RELATED"/>
    <property type="match status" value="1"/>
</dbReference>
<evidence type="ECO:0000313" key="2">
    <source>
        <dbReference type="EMBL" id="CAA6810667.1"/>
    </source>
</evidence>
<name>A0A6S6T1V1_9GAMM</name>
<dbReference type="InterPro" id="IPR027417">
    <property type="entry name" value="P-loop_NTPase"/>
</dbReference>
<dbReference type="Pfam" id="PF13181">
    <property type="entry name" value="TPR_8"/>
    <property type="match status" value="1"/>
</dbReference>